<organism evidence="2 3">
    <name type="scientific">Viridothelium virens</name>
    <name type="common">Speckled blister lichen</name>
    <name type="synonym">Trypethelium virens</name>
    <dbReference type="NCBI Taxonomy" id="1048519"/>
    <lineage>
        <taxon>Eukaryota</taxon>
        <taxon>Fungi</taxon>
        <taxon>Dikarya</taxon>
        <taxon>Ascomycota</taxon>
        <taxon>Pezizomycotina</taxon>
        <taxon>Dothideomycetes</taxon>
        <taxon>Dothideomycetes incertae sedis</taxon>
        <taxon>Trypetheliales</taxon>
        <taxon>Trypetheliaceae</taxon>
        <taxon>Viridothelium</taxon>
    </lineage>
</organism>
<gene>
    <name evidence="2" type="ORF">EV356DRAFT_569307</name>
</gene>
<accession>A0A6A6H1Z5</accession>
<feature type="compositionally biased region" description="Basic and acidic residues" evidence="1">
    <location>
        <begin position="255"/>
        <end position="272"/>
    </location>
</feature>
<feature type="region of interest" description="Disordered" evidence="1">
    <location>
        <begin position="104"/>
        <end position="138"/>
    </location>
</feature>
<evidence type="ECO:0000256" key="1">
    <source>
        <dbReference type="SAM" id="MobiDB-lite"/>
    </source>
</evidence>
<sequence length="307" mass="34577">MVSINQAILNHCHRLRAAIEDNFEEEPVKGGNQLEEDPYLEHIHSAEEGIKELETHILNCKLNRDREWILFYLHNVDQSLRKINENIKKGRQVDRLSYQCGFQTAPSNLQSRSEKAGPGQSQSQRSSNSAASSGGREYQREDFSYGIQGGMNYSTGSKGNGYPYGSQFPRGNVNHMPQYTPPAGYPVYTYAQQGSSVYGMATENYSARGTGFQQPTWSSEQHPDYAAPAGVYYNHGHDHYPRSERHKEYAAEGILPEDRIVELDDDEPDKKSVSKRRLMLPASTTGKNSNEKGPQSTRNGGRQGRRQ</sequence>
<proteinExistence type="predicted"/>
<keyword evidence="3" id="KW-1185">Reference proteome</keyword>
<feature type="region of interest" description="Disordered" evidence="1">
    <location>
        <begin position="255"/>
        <end position="307"/>
    </location>
</feature>
<dbReference type="AlphaFoldDB" id="A0A6A6H1Z5"/>
<reference evidence="2" key="1">
    <citation type="journal article" date="2020" name="Stud. Mycol.">
        <title>101 Dothideomycetes genomes: a test case for predicting lifestyles and emergence of pathogens.</title>
        <authorList>
            <person name="Haridas S."/>
            <person name="Albert R."/>
            <person name="Binder M."/>
            <person name="Bloem J."/>
            <person name="Labutti K."/>
            <person name="Salamov A."/>
            <person name="Andreopoulos B."/>
            <person name="Baker S."/>
            <person name="Barry K."/>
            <person name="Bills G."/>
            <person name="Bluhm B."/>
            <person name="Cannon C."/>
            <person name="Castanera R."/>
            <person name="Culley D."/>
            <person name="Daum C."/>
            <person name="Ezra D."/>
            <person name="Gonzalez J."/>
            <person name="Henrissat B."/>
            <person name="Kuo A."/>
            <person name="Liang C."/>
            <person name="Lipzen A."/>
            <person name="Lutzoni F."/>
            <person name="Magnuson J."/>
            <person name="Mondo S."/>
            <person name="Nolan M."/>
            <person name="Ohm R."/>
            <person name="Pangilinan J."/>
            <person name="Park H.-J."/>
            <person name="Ramirez L."/>
            <person name="Alfaro M."/>
            <person name="Sun H."/>
            <person name="Tritt A."/>
            <person name="Yoshinaga Y."/>
            <person name="Zwiers L.-H."/>
            <person name="Turgeon B."/>
            <person name="Goodwin S."/>
            <person name="Spatafora J."/>
            <person name="Crous P."/>
            <person name="Grigoriev I."/>
        </authorList>
    </citation>
    <scope>NUCLEOTIDE SEQUENCE</scope>
    <source>
        <strain evidence="2">Tuck. ex Michener</strain>
    </source>
</reference>
<feature type="compositionally biased region" description="Polar residues" evidence="1">
    <location>
        <begin position="282"/>
        <end position="300"/>
    </location>
</feature>
<protein>
    <submittedName>
        <fullName evidence="2">Uncharacterized protein</fullName>
    </submittedName>
</protein>
<feature type="compositionally biased region" description="Low complexity" evidence="1">
    <location>
        <begin position="116"/>
        <end position="135"/>
    </location>
</feature>
<name>A0A6A6H1Z5_VIRVR</name>
<dbReference type="Proteomes" id="UP000800092">
    <property type="component" value="Unassembled WGS sequence"/>
</dbReference>
<evidence type="ECO:0000313" key="3">
    <source>
        <dbReference type="Proteomes" id="UP000800092"/>
    </source>
</evidence>
<evidence type="ECO:0000313" key="2">
    <source>
        <dbReference type="EMBL" id="KAF2231730.1"/>
    </source>
</evidence>
<dbReference type="EMBL" id="ML991823">
    <property type="protein sequence ID" value="KAF2231730.1"/>
    <property type="molecule type" value="Genomic_DNA"/>
</dbReference>